<dbReference type="GO" id="GO:0003700">
    <property type="term" value="F:DNA-binding transcription factor activity"/>
    <property type="evidence" value="ECO:0007669"/>
    <property type="project" value="InterPro"/>
</dbReference>
<reference evidence="3" key="1">
    <citation type="journal article" date="2020" name="bioRxiv">
        <title>A rank-normalized archaeal taxonomy based on genome phylogeny resolves widespread incomplete and uneven classifications.</title>
        <authorList>
            <person name="Rinke C."/>
            <person name="Chuvochina M."/>
            <person name="Mussig A.J."/>
            <person name="Chaumeil P.-A."/>
            <person name="Waite D.W."/>
            <person name="Whitman W.B."/>
            <person name="Parks D.H."/>
            <person name="Hugenholtz P."/>
        </authorList>
    </citation>
    <scope>NUCLEOTIDE SEQUENCE [LARGE SCALE GENOMIC DNA]</scope>
</reference>
<comment type="caution">
    <text evidence="2">The sequence shown here is derived from an EMBL/GenBank/DDBJ whole genome shotgun (WGS) entry which is preliminary data.</text>
</comment>
<dbReference type="Proteomes" id="UP000565078">
    <property type="component" value="Unassembled WGS sequence"/>
</dbReference>
<dbReference type="Gene3D" id="1.10.10.10">
    <property type="entry name" value="Winged helix-like DNA-binding domain superfamily/Winged helix DNA-binding domain"/>
    <property type="match status" value="1"/>
</dbReference>
<dbReference type="InterPro" id="IPR001845">
    <property type="entry name" value="HTH_ArsR_DNA-bd_dom"/>
</dbReference>
<organism evidence="2 3">
    <name type="scientific">Candidatus Iainarchaeum sp</name>
    <dbReference type="NCBI Taxonomy" id="3101447"/>
    <lineage>
        <taxon>Archaea</taxon>
        <taxon>Candidatus Iainarchaeota</taxon>
        <taxon>Candidatus Iainarchaeia</taxon>
        <taxon>Candidatus Iainarchaeales</taxon>
        <taxon>Candidatus Iainarchaeaceae</taxon>
        <taxon>Candidatus Iainarchaeum</taxon>
    </lineage>
</organism>
<dbReference type="InterPro" id="IPR036390">
    <property type="entry name" value="WH_DNA-bd_sf"/>
</dbReference>
<dbReference type="SUPFAM" id="SSF46785">
    <property type="entry name" value="Winged helix' DNA-binding domain"/>
    <property type="match status" value="1"/>
</dbReference>
<evidence type="ECO:0000259" key="1">
    <source>
        <dbReference type="PROSITE" id="PS50987"/>
    </source>
</evidence>
<sequence>MKEKALTIVIGGDMGKDEEDLLKKPLGQIKQTSNMLYLDSYEELYKILSPAKLDLLHYLIKKANGVKDEKGVSEIAKDLRRKQEAISRDLHYLKAFGLVDLQKSGQKVVASTQLNNVCIESGE</sequence>
<evidence type="ECO:0000313" key="2">
    <source>
        <dbReference type="EMBL" id="HIH09663.1"/>
    </source>
</evidence>
<proteinExistence type="predicted"/>
<gene>
    <name evidence="2" type="ORF">HA254_03240</name>
</gene>
<dbReference type="EMBL" id="DUGC01000053">
    <property type="protein sequence ID" value="HIH09663.1"/>
    <property type="molecule type" value="Genomic_DNA"/>
</dbReference>
<evidence type="ECO:0000313" key="3">
    <source>
        <dbReference type="Proteomes" id="UP000565078"/>
    </source>
</evidence>
<dbReference type="InterPro" id="IPR036388">
    <property type="entry name" value="WH-like_DNA-bd_sf"/>
</dbReference>
<dbReference type="AlphaFoldDB" id="A0A7J4IVV7"/>
<dbReference type="Pfam" id="PF25212">
    <property type="entry name" value="HVO_A0114"/>
    <property type="match status" value="1"/>
</dbReference>
<protein>
    <recommendedName>
        <fullName evidence="1">HTH arsR-type domain-containing protein</fullName>
    </recommendedName>
</protein>
<accession>A0A7J4IVV7</accession>
<dbReference type="PROSITE" id="PS50987">
    <property type="entry name" value="HTH_ARSR_2"/>
    <property type="match status" value="1"/>
</dbReference>
<name>A0A7J4IVV7_9ARCH</name>
<feature type="domain" description="HTH arsR-type" evidence="1">
    <location>
        <begin position="32"/>
        <end position="123"/>
    </location>
</feature>